<feature type="coiled-coil region" evidence="1">
    <location>
        <begin position="3"/>
        <end position="30"/>
    </location>
</feature>
<dbReference type="Proteomes" id="UP000199520">
    <property type="component" value="Unassembled WGS sequence"/>
</dbReference>
<dbReference type="AlphaFoldDB" id="A0A1I4N3G6"/>
<evidence type="ECO:0000313" key="3">
    <source>
        <dbReference type="Proteomes" id="UP000199520"/>
    </source>
</evidence>
<dbReference type="RefSeq" id="WP_090940921.1">
    <property type="nucleotide sequence ID" value="NZ_FOTS01000040.1"/>
</dbReference>
<reference evidence="3" key="1">
    <citation type="submission" date="2016-10" db="EMBL/GenBank/DDBJ databases">
        <authorList>
            <person name="Varghese N."/>
            <person name="Submissions S."/>
        </authorList>
    </citation>
    <scope>NUCLEOTIDE SEQUENCE [LARGE SCALE GENOMIC DNA]</scope>
    <source>
        <strain evidence="3">DSM 13327</strain>
    </source>
</reference>
<dbReference type="EMBL" id="FOTS01000040">
    <property type="protein sequence ID" value="SFM09867.1"/>
    <property type="molecule type" value="Genomic_DNA"/>
</dbReference>
<evidence type="ECO:0000256" key="1">
    <source>
        <dbReference type="SAM" id="Coils"/>
    </source>
</evidence>
<dbReference type="STRING" id="1123291.SAMN04490355_104071"/>
<evidence type="ECO:0000313" key="2">
    <source>
        <dbReference type="EMBL" id="SFM09867.1"/>
    </source>
</evidence>
<keyword evidence="3" id="KW-1185">Reference proteome</keyword>
<sequence>MNEERQVKAMENLKSRLTFLEKEVSDLKEQFEGQPVKVHECDCGRSIHHEDAKFCGNCGSCLTYQKSITIEGRLMTHEDSLCIATKEGIYFVNGTIADLANEIGLDRSKFVRLLFKEIDEKAIEVDYLKKSSK</sequence>
<keyword evidence="1" id="KW-0175">Coiled coil</keyword>
<dbReference type="OrthoDB" id="3259185at2"/>
<organism evidence="2 3">
    <name type="scientific">Pelosinus propionicus DSM 13327</name>
    <dbReference type="NCBI Taxonomy" id="1123291"/>
    <lineage>
        <taxon>Bacteria</taxon>
        <taxon>Bacillati</taxon>
        <taxon>Bacillota</taxon>
        <taxon>Negativicutes</taxon>
        <taxon>Selenomonadales</taxon>
        <taxon>Sporomusaceae</taxon>
        <taxon>Pelosinus</taxon>
    </lineage>
</organism>
<protein>
    <submittedName>
        <fullName evidence="2">Uncharacterized protein</fullName>
    </submittedName>
</protein>
<proteinExistence type="predicted"/>
<name>A0A1I4N3G6_9FIRM</name>
<accession>A0A1I4N3G6</accession>
<gene>
    <name evidence="2" type="ORF">SAMN04490355_104071</name>
</gene>